<dbReference type="AlphaFoldDB" id="A0A6H9YJ92"/>
<evidence type="ECO:0000313" key="3">
    <source>
        <dbReference type="Proteomes" id="UP000468735"/>
    </source>
</evidence>
<dbReference type="Pfam" id="PF00067">
    <property type="entry name" value="p450"/>
    <property type="match status" value="1"/>
</dbReference>
<evidence type="ECO:0000313" key="2">
    <source>
        <dbReference type="EMBL" id="KAB2346155.1"/>
    </source>
</evidence>
<dbReference type="PRINTS" id="PR00359">
    <property type="entry name" value="BP450"/>
</dbReference>
<dbReference type="GO" id="GO:0004497">
    <property type="term" value="F:monooxygenase activity"/>
    <property type="evidence" value="ECO:0007669"/>
    <property type="project" value="InterPro"/>
</dbReference>
<dbReference type="Gene3D" id="1.10.630.10">
    <property type="entry name" value="Cytochrome P450"/>
    <property type="match status" value="1"/>
</dbReference>
<dbReference type="GO" id="GO:0016740">
    <property type="term" value="F:transferase activity"/>
    <property type="evidence" value="ECO:0007669"/>
    <property type="project" value="UniProtKB-KW"/>
</dbReference>
<dbReference type="NCBIfam" id="TIGR04515">
    <property type="entry name" value="P450_rel_GT_act"/>
    <property type="match status" value="1"/>
</dbReference>
<organism evidence="2 3">
    <name type="scientific">Actinomadura rudentiformis</name>
    <dbReference type="NCBI Taxonomy" id="359158"/>
    <lineage>
        <taxon>Bacteria</taxon>
        <taxon>Bacillati</taxon>
        <taxon>Actinomycetota</taxon>
        <taxon>Actinomycetes</taxon>
        <taxon>Streptosporangiales</taxon>
        <taxon>Thermomonosporaceae</taxon>
        <taxon>Actinomadura</taxon>
    </lineage>
</organism>
<reference evidence="2 3" key="1">
    <citation type="submission" date="2019-09" db="EMBL/GenBank/DDBJ databases">
        <title>Actinomadura physcomitrii sp. nov., a novel actinomycete isolated from moss [Physcomitrium sphaericum (Ludw) Fuernr].</title>
        <authorList>
            <person name="Zhuang X."/>
            <person name="Liu C."/>
        </authorList>
    </citation>
    <scope>NUCLEOTIDE SEQUENCE [LARGE SCALE GENOMIC DNA]</scope>
    <source>
        <strain evidence="2 3">HMC1</strain>
    </source>
</reference>
<sequence length="403" mass="43408">MTKHQIDPRLCTESDLARHLLAARGTQWMRGNRGDAYALILRDQGVEPRRLFPGMRGRPALRQSQSDVWVTACHAAGTEILADPALALAEKARTTRSRRAGGRGGTRQRIFGIEATATLKHVLTVDDSLLAMDGPGYTGLPQPTFHDPVAVFSRVLGEAGDGFDLMTDFARPATVDALADAYALPAEIRAGALPLCAEASGLLDALLCPPTLGMTQRMIKAFDGLRSLLEHEDGDEFKARTIAFTVGVDITANLICGAVLALLDHPAQWRALHEDVSLAADAVEETLRHVPPVRLESRIATRDLTVAGQPVEAGDQLVVLVDAANHDPDVFHDPDTFDITRERKPHLSLAGHSPAAFAAPAARRLAAAALEALSGTDLRRDGETVRRMRSPVTQALTRVPVSR</sequence>
<dbReference type="GO" id="GO:0016705">
    <property type="term" value="F:oxidoreductase activity, acting on paired donors, with incorporation or reduction of molecular oxygen"/>
    <property type="evidence" value="ECO:0007669"/>
    <property type="project" value="InterPro"/>
</dbReference>
<dbReference type="InterPro" id="IPR001128">
    <property type="entry name" value="Cyt_P450"/>
</dbReference>
<dbReference type="InterPro" id="IPR002397">
    <property type="entry name" value="Cyt_P450_B"/>
</dbReference>
<dbReference type="InterPro" id="IPR036396">
    <property type="entry name" value="Cyt_P450_sf"/>
</dbReference>
<gene>
    <name evidence="2" type="ORF">F8566_26060</name>
</gene>
<dbReference type="CDD" id="cd11036">
    <property type="entry name" value="AknT-like"/>
    <property type="match status" value="1"/>
</dbReference>
<dbReference type="SUPFAM" id="SSF48264">
    <property type="entry name" value="Cytochrome P450"/>
    <property type="match status" value="1"/>
</dbReference>
<dbReference type="GO" id="GO:0005506">
    <property type="term" value="F:iron ion binding"/>
    <property type="evidence" value="ECO:0007669"/>
    <property type="project" value="InterPro"/>
</dbReference>
<protein>
    <submittedName>
        <fullName evidence="2">P450-derived glycosyltransferase activator</fullName>
    </submittedName>
</protein>
<keyword evidence="3" id="KW-1185">Reference proteome</keyword>
<dbReference type="GO" id="GO:0020037">
    <property type="term" value="F:heme binding"/>
    <property type="evidence" value="ECO:0007669"/>
    <property type="project" value="InterPro"/>
</dbReference>
<dbReference type="Proteomes" id="UP000468735">
    <property type="component" value="Unassembled WGS sequence"/>
</dbReference>
<dbReference type="InterPro" id="IPR030958">
    <property type="entry name" value="P450-rel_GT_act"/>
</dbReference>
<comment type="similarity">
    <text evidence="1">Belongs to the cytochrome P450 family.</text>
</comment>
<name>A0A6H9YJ92_9ACTN</name>
<comment type="caution">
    <text evidence="2">The sequence shown here is derived from an EMBL/GenBank/DDBJ whole genome shotgun (WGS) entry which is preliminary data.</text>
</comment>
<dbReference type="PANTHER" id="PTHR46696">
    <property type="entry name" value="P450, PUTATIVE (EUROFUNG)-RELATED"/>
    <property type="match status" value="1"/>
</dbReference>
<evidence type="ECO:0000256" key="1">
    <source>
        <dbReference type="ARBA" id="ARBA00010617"/>
    </source>
</evidence>
<accession>A0A6H9YJ92</accession>
<dbReference type="RefSeq" id="WP_151564333.1">
    <property type="nucleotide sequence ID" value="NZ_WBMT01000012.1"/>
</dbReference>
<proteinExistence type="inferred from homology"/>
<keyword evidence="2" id="KW-0808">Transferase</keyword>
<dbReference type="EMBL" id="WBMT01000012">
    <property type="protein sequence ID" value="KAB2346155.1"/>
    <property type="molecule type" value="Genomic_DNA"/>
</dbReference>
<dbReference type="OrthoDB" id="4133219at2"/>
<dbReference type="PANTHER" id="PTHR46696:SF3">
    <property type="entry name" value="PULCHERRIMINIC ACID SYNTHASE"/>
    <property type="match status" value="1"/>
</dbReference>